<evidence type="ECO:0000313" key="3">
    <source>
        <dbReference type="Proteomes" id="UP000325902"/>
    </source>
</evidence>
<dbReference type="OrthoDB" id="9451547at2759"/>
<reference evidence="2 3" key="1">
    <citation type="journal article" date="2019" name="Sci. Rep.">
        <title>A multi-omics analysis of the grapevine pathogen Lasiodiplodia theobromae reveals that temperature affects the expression of virulence- and pathogenicity-related genes.</title>
        <authorList>
            <person name="Felix C."/>
            <person name="Meneses R."/>
            <person name="Goncalves M.F.M."/>
            <person name="Tilleman L."/>
            <person name="Duarte A.S."/>
            <person name="Jorrin-Novo J.V."/>
            <person name="Van de Peer Y."/>
            <person name="Deforce D."/>
            <person name="Van Nieuwerburgh F."/>
            <person name="Esteves A.C."/>
            <person name="Alves A."/>
        </authorList>
    </citation>
    <scope>NUCLEOTIDE SEQUENCE [LARGE SCALE GENOMIC DNA]</scope>
    <source>
        <strain evidence="2 3">LA-SOL3</strain>
    </source>
</reference>
<gene>
    <name evidence="2" type="ORF">DBV05_g11707</name>
</gene>
<keyword evidence="1" id="KW-0472">Membrane</keyword>
<feature type="transmembrane region" description="Helical" evidence="1">
    <location>
        <begin position="222"/>
        <end position="241"/>
    </location>
</feature>
<proteinExistence type="predicted"/>
<keyword evidence="1" id="KW-1133">Transmembrane helix</keyword>
<evidence type="ECO:0000313" key="2">
    <source>
        <dbReference type="EMBL" id="KAB2569619.1"/>
    </source>
</evidence>
<feature type="transmembrane region" description="Helical" evidence="1">
    <location>
        <begin position="194"/>
        <end position="215"/>
    </location>
</feature>
<dbReference type="PANTHER" id="PTHR35043:SF8">
    <property type="entry name" value="DUF4220 DOMAIN-CONTAINING PROTEIN"/>
    <property type="match status" value="1"/>
</dbReference>
<dbReference type="EMBL" id="VCHE01000181">
    <property type="protein sequence ID" value="KAB2569619.1"/>
    <property type="molecule type" value="Genomic_DNA"/>
</dbReference>
<keyword evidence="3" id="KW-1185">Reference proteome</keyword>
<accession>A0A5N5CW86</accession>
<comment type="caution">
    <text evidence="2">The sequence shown here is derived from an EMBL/GenBank/DDBJ whole genome shotgun (WGS) entry which is preliminary data.</text>
</comment>
<organism evidence="2 3">
    <name type="scientific">Lasiodiplodia theobromae</name>
    <dbReference type="NCBI Taxonomy" id="45133"/>
    <lineage>
        <taxon>Eukaryota</taxon>
        <taxon>Fungi</taxon>
        <taxon>Dikarya</taxon>
        <taxon>Ascomycota</taxon>
        <taxon>Pezizomycotina</taxon>
        <taxon>Dothideomycetes</taxon>
        <taxon>Dothideomycetes incertae sedis</taxon>
        <taxon>Botryosphaeriales</taxon>
        <taxon>Botryosphaeriaceae</taxon>
        <taxon>Lasiodiplodia</taxon>
    </lineage>
</organism>
<dbReference type="AlphaFoldDB" id="A0A5N5CW86"/>
<sequence>MGGYVFDDPEEMARFPLTAKQVYYLVHKGYVGVDDALVQPKVIADRNKGDGVTRLITCCQIFWFFLNTAGRMAQGLAITTLELTTLATIFCTLATYTAWMHKPLDVKTAVPLKPKKPLRLILDDAIVAGEYSGEPYRRTPLDFIEAAPSSWYIYWSYGMDVFRRMHIHFWRAKARPAVKIAEDHFLPLSSRLNLLLFAFQLSFTAIHLAGWNFFFPTPAERVLWHVSSAISVACVFVYWAVDLFAFDVLPWVYGTFPSVARRKRALERSVEKRAPGSMHERCHATAARLRNLSEGRDPQFAVPLKAIAPVAVLVTAYCATRAIVLIECFIGLRLLPVTAYKTVRWASFVPHF</sequence>
<evidence type="ECO:0000256" key="1">
    <source>
        <dbReference type="SAM" id="Phobius"/>
    </source>
</evidence>
<keyword evidence="1" id="KW-0812">Transmembrane</keyword>
<dbReference type="PANTHER" id="PTHR35043">
    <property type="entry name" value="TRANSCRIPTION FACTOR DOMAIN-CONTAINING PROTEIN"/>
    <property type="match status" value="1"/>
</dbReference>
<feature type="transmembrane region" description="Helical" evidence="1">
    <location>
        <begin position="306"/>
        <end position="335"/>
    </location>
</feature>
<protein>
    <submittedName>
        <fullName evidence="2">Uncharacterized protein</fullName>
    </submittedName>
</protein>
<name>A0A5N5CW86_9PEZI</name>
<dbReference type="Proteomes" id="UP000325902">
    <property type="component" value="Unassembled WGS sequence"/>
</dbReference>